<keyword evidence="11" id="KW-0653">Protein transport</keyword>
<feature type="region of interest" description="Disordered" evidence="18">
    <location>
        <begin position="351"/>
        <end position="394"/>
    </location>
</feature>
<evidence type="ECO:0000256" key="14">
    <source>
        <dbReference type="ARBA" id="ARBA00023140"/>
    </source>
</evidence>
<keyword evidence="13" id="KW-0472">Membrane</keyword>
<organism evidence="20 21">
    <name type="scientific">Jaminaea rosea</name>
    <dbReference type="NCBI Taxonomy" id="1569628"/>
    <lineage>
        <taxon>Eukaryota</taxon>
        <taxon>Fungi</taxon>
        <taxon>Dikarya</taxon>
        <taxon>Basidiomycota</taxon>
        <taxon>Ustilaginomycotina</taxon>
        <taxon>Exobasidiomycetes</taxon>
        <taxon>Microstromatales</taxon>
        <taxon>Microstromatales incertae sedis</taxon>
        <taxon>Jaminaea</taxon>
    </lineage>
</organism>
<dbReference type="EC" id="2.3.2.36" evidence="17"/>
<proteinExistence type="inferred from homology"/>
<evidence type="ECO:0000256" key="2">
    <source>
        <dbReference type="ARBA" id="ARBA00004906"/>
    </source>
</evidence>
<evidence type="ECO:0000313" key="20">
    <source>
        <dbReference type="EMBL" id="PWN29762.1"/>
    </source>
</evidence>
<evidence type="ECO:0000256" key="7">
    <source>
        <dbReference type="ARBA" id="ARBA00022723"/>
    </source>
</evidence>
<dbReference type="OrthoDB" id="1701437at2759"/>
<keyword evidence="14" id="KW-0576">Peroxisome</keyword>
<keyword evidence="7" id="KW-0479">Metal-binding</keyword>
<dbReference type="STRING" id="1569628.A0A316UX05"/>
<evidence type="ECO:0000256" key="8">
    <source>
        <dbReference type="ARBA" id="ARBA00022771"/>
    </source>
</evidence>
<evidence type="ECO:0000256" key="3">
    <source>
        <dbReference type="ARBA" id="ARBA00008704"/>
    </source>
</evidence>
<sequence>MADDGGPSNAIASSSRNSLDHFWSQAASDAHPRISQIRRRLPHFPSAPLRIQRVSQLDAELLDEELLTLLFEPVKTSLAQIKNTLPDRIEPELLALLKLVLFKYSVWDNGASYGAMLQNLRYRNEWAHRGGLQSTFLSAPLSKVQLALYPLLTIGVPYAYARLSRHMTSLSFSSMPANDPRRLLWSMVDKLQRLHEGLALVNFAAFLSDGKYRTITDRMLGMRLTYAERTLNRNVSFEFLNRQLVWHAFTEFLLFLLPIIRPKRLLRRLLRLPTHPRILAFWLAVLPRWFAARVGLYRDAISGRPRYRLPFRLPTSASKGDASSKGAGKYSHLPEGICPICWQRVESETSSTSPVGSSLGNVGIPSSDPLDPSSSALAPSTSQQNTLASSNASATRREYHNASRSFGVSNDGVPYANALLHNAYRAKPCGCEYCYVCLAEKLLSEEAGEELEDSMAAADRGIGAWDCLRCGAKVRGMERVVAIDDNDDEEKAPERPTARRRRSSSSSSSSSSRSSSSSSSTTPSSTASREAMREKAAAAASARRAPPEPVDDDGDDDDAELDIGELTR</sequence>
<dbReference type="GO" id="GO:0008270">
    <property type="term" value="F:zinc ion binding"/>
    <property type="evidence" value="ECO:0007669"/>
    <property type="project" value="UniProtKB-KW"/>
</dbReference>
<keyword evidence="10" id="KW-0862">Zinc</keyword>
<feature type="compositionally biased region" description="Low complexity" evidence="18">
    <location>
        <begin position="365"/>
        <end position="380"/>
    </location>
</feature>
<feature type="compositionally biased region" description="Low complexity" evidence="18">
    <location>
        <begin position="504"/>
        <end position="529"/>
    </location>
</feature>
<protein>
    <recommendedName>
        <fullName evidence="17">RING-type E3 ubiquitin transferase (cysteine targeting)</fullName>
        <ecNumber evidence="17">2.3.2.36</ecNumber>
    </recommendedName>
    <alternativeName>
        <fullName evidence="15">Peroxin-2</fullName>
    </alternativeName>
</protein>
<evidence type="ECO:0000256" key="18">
    <source>
        <dbReference type="SAM" id="MobiDB-lite"/>
    </source>
</evidence>
<evidence type="ECO:0000256" key="11">
    <source>
        <dbReference type="ARBA" id="ARBA00022927"/>
    </source>
</evidence>
<evidence type="ECO:0000256" key="1">
    <source>
        <dbReference type="ARBA" id="ARBA00004585"/>
    </source>
</evidence>
<feature type="compositionally biased region" description="Polar residues" evidence="18">
    <location>
        <begin position="381"/>
        <end position="394"/>
    </location>
</feature>
<dbReference type="PANTHER" id="PTHR48178:SF1">
    <property type="entry name" value="PEROXISOME BIOGENESIS FACTOR 2"/>
    <property type="match status" value="1"/>
</dbReference>
<evidence type="ECO:0000256" key="12">
    <source>
        <dbReference type="ARBA" id="ARBA00022989"/>
    </source>
</evidence>
<keyword evidence="6" id="KW-0812">Transmembrane</keyword>
<dbReference type="AlphaFoldDB" id="A0A316UX05"/>
<comment type="catalytic activity">
    <reaction evidence="16">
        <text>[E2 ubiquitin-conjugating enzyme]-S-ubiquitinyl-L-cysteine + [acceptor protein]-L-cysteine = [E2 ubiquitin-conjugating enzyme]-L-cysteine + [acceptor protein]-S-ubiquitinyl-L-cysteine.</text>
        <dbReference type="EC" id="2.3.2.36"/>
    </reaction>
</comment>
<feature type="domain" description="Pex N-terminal" evidence="19">
    <location>
        <begin position="63"/>
        <end position="271"/>
    </location>
</feature>
<keyword evidence="9" id="KW-0833">Ubl conjugation pathway</keyword>
<dbReference type="GO" id="GO:0016562">
    <property type="term" value="P:protein import into peroxisome matrix, receptor recycling"/>
    <property type="evidence" value="ECO:0007669"/>
    <property type="project" value="UniProtKB-ARBA"/>
</dbReference>
<gene>
    <name evidence="20" type="ORF">BDZ90DRAFT_249657</name>
</gene>
<dbReference type="GO" id="GO:0005778">
    <property type="term" value="C:peroxisomal membrane"/>
    <property type="evidence" value="ECO:0007669"/>
    <property type="project" value="UniProtKB-SubCell"/>
</dbReference>
<evidence type="ECO:0000259" key="19">
    <source>
        <dbReference type="Pfam" id="PF04757"/>
    </source>
</evidence>
<dbReference type="GeneID" id="37029490"/>
<keyword evidence="8" id="KW-0863">Zinc-finger</keyword>
<dbReference type="EMBL" id="KZ819663">
    <property type="protein sequence ID" value="PWN29762.1"/>
    <property type="molecule type" value="Genomic_DNA"/>
</dbReference>
<dbReference type="GO" id="GO:0061630">
    <property type="term" value="F:ubiquitin protein ligase activity"/>
    <property type="evidence" value="ECO:0007669"/>
    <property type="project" value="UniProtKB-EC"/>
</dbReference>
<evidence type="ECO:0000256" key="4">
    <source>
        <dbReference type="ARBA" id="ARBA00022448"/>
    </source>
</evidence>
<dbReference type="InterPro" id="IPR025654">
    <property type="entry name" value="PEX2/10"/>
</dbReference>
<dbReference type="PANTHER" id="PTHR48178">
    <property type="entry name" value="PEROXISOME BIOGENESIS FACTOR 2"/>
    <property type="match status" value="1"/>
</dbReference>
<evidence type="ECO:0000256" key="9">
    <source>
        <dbReference type="ARBA" id="ARBA00022786"/>
    </source>
</evidence>
<accession>A0A316UX05</accession>
<evidence type="ECO:0000256" key="17">
    <source>
        <dbReference type="ARBA" id="ARBA00034523"/>
    </source>
</evidence>
<comment type="pathway">
    <text evidence="2">Protein modification; protein ubiquitination.</text>
</comment>
<comment type="similarity">
    <text evidence="3">Belongs to the pex2/pex10/pex12 family.</text>
</comment>
<keyword evidence="4" id="KW-0813">Transport</keyword>
<dbReference type="Pfam" id="PF04757">
    <property type="entry name" value="Pex2_Pex12"/>
    <property type="match status" value="1"/>
</dbReference>
<evidence type="ECO:0000256" key="13">
    <source>
        <dbReference type="ARBA" id="ARBA00023136"/>
    </source>
</evidence>
<evidence type="ECO:0000256" key="16">
    <source>
        <dbReference type="ARBA" id="ARBA00034438"/>
    </source>
</evidence>
<dbReference type="Proteomes" id="UP000245884">
    <property type="component" value="Unassembled WGS sequence"/>
</dbReference>
<dbReference type="GO" id="GO:0016567">
    <property type="term" value="P:protein ubiquitination"/>
    <property type="evidence" value="ECO:0007669"/>
    <property type="project" value="UniProtKB-ARBA"/>
</dbReference>
<evidence type="ECO:0000256" key="5">
    <source>
        <dbReference type="ARBA" id="ARBA00022679"/>
    </source>
</evidence>
<evidence type="ECO:0000256" key="6">
    <source>
        <dbReference type="ARBA" id="ARBA00022692"/>
    </source>
</evidence>
<keyword evidence="5" id="KW-0808">Transferase</keyword>
<evidence type="ECO:0000313" key="21">
    <source>
        <dbReference type="Proteomes" id="UP000245884"/>
    </source>
</evidence>
<reference evidence="20 21" key="1">
    <citation type="journal article" date="2018" name="Mol. Biol. Evol.">
        <title>Broad Genomic Sampling Reveals a Smut Pathogenic Ancestry of the Fungal Clade Ustilaginomycotina.</title>
        <authorList>
            <person name="Kijpornyongpan T."/>
            <person name="Mondo S.J."/>
            <person name="Barry K."/>
            <person name="Sandor L."/>
            <person name="Lee J."/>
            <person name="Lipzen A."/>
            <person name="Pangilinan J."/>
            <person name="LaButti K."/>
            <person name="Hainaut M."/>
            <person name="Henrissat B."/>
            <person name="Grigoriev I.V."/>
            <person name="Spatafora J.W."/>
            <person name="Aime M.C."/>
        </authorList>
    </citation>
    <scope>NUCLEOTIDE SEQUENCE [LARGE SCALE GENOMIC DNA]</scope>
    <source>
        <strain evidence="20 21">MCA 5214</strain>
    </source>
</reference>
<feature type="region of interest" description="Disordered" evidence="18">
    <location>
        <begin position="485"/>
        <end position="568"/>
    </location>
</feature>
<keyword evidence="12" id="KW-1133">Transmembrane helix</keyword>
<dbReference type="InterPro" id="IPR006845">
    <property type="entry name" value="Pex_N"/>
</dbReference>
<keyword evidence="21" id="KW-1185">Reference proteome</keyword>
<dbReference type="RefSeq" id="XP_025364374.1">
    <property type="nucleotide sequence ID" value="XM_025507667.1"/>
</dbReference>
<evidence type="ECO:0000256" key="15">
    <source>
        <dbReference type="ARBA" id="ARBA00032511"/>
    </source>
</evidence>
<feature type="compositionally biased region" description="Acidic residues" evidence="18">
    <location>
        <begin position="549"/>
        <end position="568"/>
    </location>
</feature>
<name>A0A316UX05_9BASI</name>
<evidence type="ECO:0000256" key="10">
    <source>
        <dbReference type="ARBA" id="ARBA00022833"/>
    </source>
</evidence>
<comment type="subcellular location">
    <subcellularLocation>
        <location evidence="1">Peroxisome membrane</location>
        <topology evidence="1">Multi-pass membrane protein</topology>
    </subcellularLocation>
</comment>